<accession>A0A4R7PBP5</accession>
<evidence type="ECO:0000313" key="3">
    <source>
        <dbReference type="Proteomes" id="UP000295341"/>
    </source>
</evidence>
<dbReference type="InterPro" id="IPR010727">
    <property type="entry name" value="DUF1302"/>
</dbReference>
<sequence>MRAKLKVLARVGLGGIALGLPLSLQAFDFDVGGAKASFDTTLSAGATWRMQKQDDDLIAAANGGKSRSINDDDGNLNYKKGDVVSSIVKATNDFEVKYGDVGLFNRISAFYDFQAHDDDEYFGKRGDDRLKSEIDFLDAFVYANFKIGGRNSSVRLGKQVVNWGESTFITNSINTINPVDVTRLRAPGSELKEALLPIPMFWASTSLTNSLSLETVWLWSFQETQIDPSGSYFSTNDFLSDDGRAAYAGSGRRNDQHNTEPLSVGTAAVSIARTSDDRPQHETKQYGVALRYFADWLNSTEIGLYYLKYHSRVPLFSGLRATDTTSTPARAASARYFAEYPEDIELYGLSFNTDGPLGIALQGEYSYRPNLPIQLAGVEALLAALRLPNQIDAEVGPTYFATAPTLASGYRRVHAHQAQMTGTKAFGPTLGAQQFTLLGEVGVTKLELDKDLLYSGPGTVTLPSCRNPASIITAVGNGSCQDARGFADGTSWGYRLVSRMDFENLIGAMQVSPRIVFAHDVNGVGPAFNEDTKAMTFGVGFNYLQRWQADIGYTAFFGGRTYSGTDPFPPGAVLPTTPPTPLAGSANQSADFSTSANPLKDRDFLAVSVSYAF</sequence>
<gene>
    <name evidence="2" type="ORF">DFR24_0885</name>
</gene>
<reference evidence="2 3" key="1">
    <citation type="submission" date="2019-03" db="EMBL/GenBank/DDBJ databases">
        <title>Genomic Encyclopedia of Type Strains, Phase IV (KMG-IV): sequencing the most valuable type-strain genomes for metagenomic binning, comparative biology and taxonomic classification.</title>
        <authorList>
            <person name="Goeker M."/>
        </authorList>
    </citation>
    <scope>NUCLEOTIDE SEQUENCE [LARGE SCALE GENOMIC DNA]</scope>
    <source>
        <strain evidence="2 3">DSM 26377</strain>
    </source>
</reference>
<evidence type="ECO:0000313" key="2">
    <source>
        <dbReference type="EMBL" id="TDU31515.1"/>
    </source>
</evidence>
<dbReference type="RefSeq" id="WP_133880090.1">
    <property type="nucleotide sequence ID" value="NZ_MWIN01000012.1"/>
</dbReference>
<dbReference type="OrthoDB" id="7000272at2"/>
<dbReference type="Pfam" id="PF06980">
    <property type="entry name" value="DUF1302"/>
    <property type="match status" value="1"/>
</dbReference>
<organism evidence="2 3">
    <name type="scientific">Panacagrimonas perspica</name>
    <dbReference type="NCBI Taxonomy" id="381431"/>
    <lineage>
        <taxon>Bacteria</taxon>
        <taxon>Pseudomonadati</taxon>
        <taxon>Pseudomonadota</taxon>
        <taxon>Gammaproteobacteria</taxon>
        <taxon>Nevskiales</taxon>
        <taxon>Nevskiaceae</taxon>
        <taxon>Panacagrimonas</taxon>
    </lineage>
</organism>
<keyword evidence="3" id="KW-1185">Reference proteome</keyword>
<feature type="chain" id="PRO_5030099595" evidence="1">
    <location>
        <begin position="27"/>
        <end position="613"/>
    </location>
</feature>
<name>A0A4R7PBP5_9GAMM</name>
<protein>
    <submittedName>
        <fullName evidence="2">Uncharacterized protein DUF1302</fullName>
    </submittedName>
</protein>
<comment type="caution">
    <text evidence="2">The sequence shown here is derived from an EMBL/GenBank/DDBJ whole genome shotgun (WGS) entry which is preliminary data.</text>
</comment>
<evidence type="ECO:0000256" key="1">
    <source>
        <dbReference type="SAM" id="SignalP"/>
    </source>
</evidence>
<dbReference type="Proteomes" id="UP000295341">
    <property type="component" value="Unassembled WGS sequence"/>
</dbReference>
<feature type="signal peptide" evidence="1">
    <location>
        <begin position="1"/>
        <end position="26"/>
    </location>
</feature>
<dbReference type="EMBL" id="SOBT01000008">
    <property type="protein sequence ID" value="TDU31515.1"/>
    <property type="molecule type" value="Genomic_DNA"/>
</dbReference>
<proteinExistence type="predicted"/>
<dbReference type="AlphaFoldDB" id="A0A4R7PBP5"/>
<keyword evidence="1" id="KW-0732">Signal</keyword>